<gene>
    <name evidence="1" type="ORF">CY34DRAFT_430292</name>
</gene>
<proteinExistence type="predicted"/>
<evidence type="ECO:0000313" key="2">
    <source>
        <dbReference type="Proteomes" id="UP000054485"/>
    </source>
</evidence>
<name>A0A0D0C297_9AGAM</name>
<dbReference type="AlphaFoldDB" id="A0A0D0C297"/>
<dbReference type="EMBL" id="KN835134">
    <property type="protein sequence ID" value="KIK49008.1"/>
    <property type="molecule type" value="Genomic_DNA"/>
</dbReference>
<protein>
    <submittedName>
        <fullName evidence="1">Uncharacterized protein</fullName>
    </submittedName>
</protein>
<reference evidence="2" key="2">
    <citation type="submission" date="2015-01" db="EMBL/GenBank/DDBJ databases">
        <title>Evolutionary Origins and Diversification of the Mycorrhizal Mutualists.</title>
        <authorList>
            <consortium name="DOE Joint Genome Institute"/>
            <consortium name="Mycorrhizal Genomics Consortium"/>
            <person name="Kohler A."/>
            <person name="Kuo A."/>
            <person name="Nagy L.G."/>
            <person name="Floudas D."/>
            <person name="Copeland A."/>
            <person name="Barry K.W."/>
            <person name="Cichocki N."/>
            <person name="Veneault-Fourrey C."/>
            <person name="LaButti K."/>
            <person name="Lindquist E.A."/>
            <person name="Lipzen A."/>
            <person name="Lundell T."/>
            <person name="Morin E."/>
            <person name="Murat C."/>
            <person name="Riley R."/>
            <person name="Ohm R."/>
            <person name="Sun H."/>
            <person name="Tunlid A."/>
            <person name="Henrissat B."/>
            <person name="Grigoriev I.V."/>
            <person name="Hibbett D.S."/>
            <person name="Martin F."/>
        </authorList>
    </citation>
    <scope>NUCLEOTIDE SEQUENCE [LARGE SCALE GENOMIC DNA]</scope>
    <source>
        <strain evidence="2">UH-Slu-Lm8-n1</strain>
    </source>
</reference>
<dbReference type="HOGENOM" id="CLU_1939517_0_0_1"/>
<accession>A0A0D0C297</accession>
<evidence type="ECO:0000313" key="1">
    <source>
        <dbReference type="EMBL" id="KIK49008.1"/>
    </source>
</evidence>
<dbReference type="Proteomes" id="UP000054485">
    <property type="component" value="Unassembled WGS sequence"/>
</dbReference>
<dbReference type="InParanoid" id="A0A0D0C297"/>
<dbReference type="OrthoDB" id="10384456at2759"/>
<organism evidence="1 2">
    <name type="scientific">Suillus luteus UH-Slu-Lm8-n1</name>
    <dbReference type="NCBI Taxonomy" id="930992"/>
    <lineage>
        <taxon>Eukaryota</taxon>
        <taxon>Fungi</taxon>
        <taxon>Dikarya</taxon>
        <taxon>Basidiomycota</taxon>
        <taxon>Agaricomycotina</taxon>
        <taxon>Agaricomycetes</taxon>
        <taxon>Agaricomycetidae</taxon>
        <taxon>Boletales</taxon>
        <taxon>Suillineae</taxon>
        <taxon>Suillaceae</taxon>
        <taxon>Suillus</taxon>
    </lineage>
</organism>
<keyword evidence="2" id="KW-1185">Reference proteome</keyword>
<reference evidence="1 2" key="1">
    <citation type="submission" date="2014-04" db="EMBL/GenBank/DDBJ databases">
        <authorList>
            <consortium name="DOE Joint Genome Institute"/>
            <person name="Kuo A."/>
            <person name="Ruytinx J."/>
            <person name="Rineau F."/>
            <person name="Colpaert J."/>
            <person name="Kohler A."/>
            <person name="Nagy L.G."/>
            <person name="Floudas D."/>
            <person name="Copeland A."/>
            <person name="Barry K.W."/>
            <person name="Cichocki N."/>
            <person name="Veneault-Fourrey C."/>
            <person name="LaButti K."/>
            <person name="Lindquist E.A."/>
            <person name="Lipzen A."/>
            <person name="Lundell T."/>
            <person name="Morin E."/>
            <person name="Murat C."/>
            <person name="Sun H."/>
            <person name="Tunlid A."/>
            <person name="Henrissat B."/>
            <person name="Grigoriev I.V."/>
            <person name="Hibbett D.S."/>
            <person name="Martin F."/>
            <person name="Nordberg H.P."/>
            <person name="Cantor M.N."/>
            <person name="Hua S.X."/>
        </authorList>
    </citation>
    <scope>NUCLEOTIDE SEQUENCE [LARGE SCALE GENOMIC DNA]</scope>
    <source>
        <strain evidence="1 2">UH-Slu-Lm8-n1</strain>
    </source>
</reference>
<sequence length="130" mass="14646">MFRANAVVLGHPLDNSRIASLIYLSRIISLSDCIAVLVGFSQFHNMTFLQNLIFTPLSSSLVHQAYVESEQTLLNLCITEALSTCIPPACRHNWLFSIRHHAQEQKATLLTSCRTRRWSTTSRCGKQGLQ</sequence>